<feature type="compositionally biased region" description="Acidic residues" evidence="1">
    <location>
        <begin position="48"/>
        <end position="58"/>
    </location>
</feature>
<dbReference type="STRING" id="1280514.AXFE_04560"/>
<name>A0A0D8HKY1_9ACTN</name>
<proteinExistence type="predicted"/>
<protein>
    <submittedName>
        <fullName evidence="2">Uncharacterized protein</fullName>
    </submittedName>
</protein>
<dbReference type="AlphaFoldDB" id="A0A0D8HKY1"/>
<gene>
    <name evidence="2" type="ORF">AXFE_04560</name>
</gene>
<reference evidence="2 3" key="1">
    <citation type="submission" date="2015-01" db="EMBL/GenBank/DDBJ databases">
        <title>Draft genome of the acidophilic iron oxidizer Acidithrix ferrooxidans strain Py-F3.</title>
        <authorList>
            <person name="Poehlein A."/>
            <person name="Eisen S."/>
            <person name="Schloemann M."/>
            <person name="Johnson B.D."/>
            <person name="Daniel R."/>
            <person name="Muehling M."/>
        </authorList>
    </citation>
    <scope>NUCLEOTIDE SEQUENCE [LARGE SCALE GENOMIC DNA]</scope>
    <source>
        <strain evidence="2 3">Py-F3</strain>
    </source>
</reference>
<dbReference type="Proteomes" id="UP000032360">
    <property type="component" value="Unassembled WGS sequence"/>
</dbReference>
<feature type="compositionally biased region" description="Basic and acidic residues" evidence="1">
    <location>
        <begin position="59"/>
        <end position="75"/>
    </location>
</feature>
<comment type="caution">
    <text evidence="2">The sequence shown here is derived from an EMBL/GenBank/DDBJ whole genome shotgun (WGS) entry which is preliminary data.</text>
</comment>
<evidence type="ECO:0000256" key="1">
    <source>
        <dbReference type="SAM" id="MobiDB-lite"/>
    </source>
</evidence>
<evidence type="ECO:0000313" key="2">
    <source>
        <dbReference type="EMBL" id="KJF18670.1"/>
    </source>
</evidence>
<organism evidence="2 3">
    <name type="scientific">Acidithrix ferrooxidans</name>
    <dbReference type="NCBI Taxonomy" id="1280514"/>
    <lineage>
        <taxon>Bacteria</taxon>
        <taxon>Bacillati</taxon>
        <taxon>Actinomycetota</taxon>
        <taxon>Acidimicrobiia</taxon>
        <taxon>Acidimicrobiales</taxon>
        <taxon>Acidimicrobiaceae</taxon>
        <taxon>Acidithrix</taxon>
    </lineage>
</organism>
<keyword evidence="3" id="KW-1185">Reference proteome</keyword>
<dbReference type="EMBL" id="JXYS01000010">
    <property type="protein sequence ID" value="KJF18670.1"/>
    <property type="molecule type" value="Genomic_DNA"/>
</dbReference>
<accession>A0A0D8HKY1</accession>
<sequence>MVFQLRVFAHLIDHCPNRITATRRITSTYSQCAILPLSRIATDKVSEPEEEITEPDDLITEHRRIRSRADQHSGG</sequence>
<feature type="region of interest" description="Disordered" evidence="1">
    <location>
        <begin position="45"/>
        <end position="75"/>
    </location>
</feature>
<evidence type="ECO:0000313" key="3">
    <source>
        <dbReference type="Proteomes" id="UP000032360"/>
    </source>
</evidence>